<keyword evidence="12" id="KW-1185">Reference proteome</keyword>
<dbReference type="InterPro" id="IPR027443">
    <property type="entry name" value="IPNS-like_sf"/>
</dbReference>
<evidence type="ECO:0000313" key="11">
    <source>
        <dbReference type="EMBL" id="KAK4273966.1"/>
    </source>
</evidence>
<comment type="caution">
    <text evidence="11">The sequence shown here is derived from an EMBL/GenBank/DDBJ whole genome shotgun (WGS) entry which is preliminary data.</text>
</comment>
<evidence type="ECO:0000256" key="9">
    <source>
        <dbReference type="RuleBase" id="RU003682"/>
    </source>
</evidence>
<feature type="domain" description="Fe2OG dioxygenase" evidence="10">
    <location>
        <begin position="192"/>
        <end position="292"/>
    </location>
</feature>
<proteinExistence type="inferred from homology"/>
<evidence type="ECO:0000313" key="12">
    <source>
        <dbReference type="Proteomes" id="UP001293593"/>
    </source>
</evidence>
<evidence type="ECO:0000256" key="7">
    <source>
        <dbReference type="ARBA" id="ARBA00043997"/>
    </source>
</evidence>
<comment type="pathway">
    <text evidence="2">Hormone biosynthesis.</text>
</comment>
<dbReference type="GO" id="GO:0045544">
    <property type="term" value="F:gibberellin 20-oxidase activity"/>
    <property type="evidence" value="ECO:0007669"/>
    <property type="project" value="UniProtKB-ARBA"/>
</dbReference>
<sequence length="347" mass="39576">MDSCGDNTLDPSHVLKSFMWPKESVAEAEGELEPPLVDLEGFMRGDQDATRRAAELVRQACVSHGLFQVINHGIDSRLIHEAYEQLDAFFKLPLDRKLSIPRSPGTIWGYSGAHAHRFSCNLPWKETLSFPFRHTNDVTNFFTYNIGQDLQHAGVVFEEYCEGMKELGLRLMELLGISLGMERGHFREFFEDGECIMRCNYYPPCQQPALVLGTGPHCDPTSLTILHQDHVGGLDVLADNKWLRVPPRSQAFVVNIGDTFSALSNGRYKSCVHRAVVKRHKERRSLAFFVCPKQDKLVRPPHDLVVSHGGRLFPDFTWSDLLLFTHSFYRADHSTLPHFTRWLLSRP</sequence>
<evidence type="ECO:0000256" key="5">
    <source>
        <dbReference type="ARBA" id="ARBA00023004"/>
    </source>
</evidence>
<evidence type="ECO:0000256" key="2">
    <source>
        <dbReference type="ARBA" id="ARBA00004972"/>
    </source>
</evidence>
<dbReference type="Pfam" id="PF03171">
    <property type="entry name" value="2OG-FeII_Oxy"/>
    <property type="match status" value="1"/>
</dbReference>
<dbReference type="Gene3D" id="2.60.120.330">
    <property type="entry name" value="B-lactam Antibiotic, Isopenicillin N Synthase, Chain"/>
    <property type="match status" value="1"/>
</dbReference>
<comment type="cofactor">
    <cofactor evidence="1">
        <name>L-ascorbate</name>
        <dbReference type="ChEBI" id="CHEBI:38290"/>
    </cofactor>
</comment>
<dbReference type="GO" id="GO:0009686">
    <property type="term" value="P:gibberellin biosynthetic process"/>
    <property type="evidence" value="ECO:0007669"/>
    <property type="project" value="UniProtKB-ARBA"/>
</dbReference>
<keyword evidence="4 9" id="KW-0560">Oxidoreductase</keyword>
<dbReference type="InterPro" id="IPR005123">
    <property type="entry name" value="Oxoglu/Fe-dep_dioxygenase_dom"/>
</dbReference>
<keyword evidence="5 9" id="KW-0408">Iron</keyword>
<protein>
    <recommendedName>
        <fullName evidence="10">Fe2OG dioxygenase domain-containing protein</fullName>
    </recommendedName>
</protein>
<evidence type="ECO:0000256" key="4">
    <source>
        <dbReference type="ARBA" id="ARBA00023002"/>
    </source>
</evidence>
<dbReference type="AlphaFoldDB" id="A0AAE1JNX9"/>
<dbReference type="PROSITE" id="PS51471">
    <property type="entry name" value="FE2OG_OXY"/>
    <property type="match status" value="1"/>
</dbReference>
<dbReference type="SUPFAM" id="SSF51197">
    <property type="entry name" value="Clavaminate synthase-like"/>
    <property type="match status" value="1"/>
</dbReference>
<dbReference type="EMBL" id="JAWXYG010000004">
    <property type="protein sequence ID" value="KAK4273966.1"/>
    <property type="molecule type" value="Genomic_DNA"/>
</dbReference>
<name>A0AAE1JNX9_9FABA</name>
<dbReference type="GO" id="GO:0046872">
    <property type="term" value="F:metal ion binding"/>
    <property type="evidence" value="ECO:0007669"/>
    <property type="project" value="UniProtKB-KW"/>
</dbReference>
<dbReference type="InterPro" id="IPR050231">
    <property type="entry name" value="Iron_ascorbate_oxido_reductase"/>
</dbReference>
<evidence type="ECO:0000259" key="10">
    <source>
        <dbReference type="PROSITE" id="PS51471"/>
    </source>
</evidence>
<dbReference type="PANTHER" id="PTHR47990">
    <property type="entry name" value="2-OXOGLUTARATE (2OG) AND FE(II)-DEPENDENT OXYGENASE SUPERFAMILY PROTEIN-RELATED"/>
    <property type="match status" value="1"/>
</dbReference>
<keyword evidence="3 9" id="KW-0479">Metal-binding</keyword>
<comment type="catalytic activity">
    <reaction evidence="8">
        <text>gibberellin A12 + 2 2-oxoglutarate + 3 O2 + H(+) = gibberellin A9 + 2 succinate + 3 CO2 + 2 H2O</text>
        <dbReference type="Rhea" id="RHEA:60772"/>
        <dbReference type="ChEBI" id="CHEBI:15377"/>
        <dbReference type="ChEBI" id="CHEBI:15378"/>
        <dbReference type="ChEBI" id="CHEBI:15379"/>
        <dbReference type="ChEBI" id="CHEBI:16526"/>
        <dbReference type="ChEBI" id="CHEBI:16810"/>
        <dbReference type="ChEBI" id="CHEBI:30031"/>
        <dbReference type="ChEBI" id="CHEBI:58627"/>
        <dbReference type="ChEBI" id="CHEBI:73255"/>
    </reaction>
    <physiologicalReaction direction="left-to-right" evidence="8">
        <dbReference type="Rhea" id="RHEA:60773"/>
    </physiologicalReaction>
</comment>
<dbReference type="FunFam" id="2.60.120.330:FF:000003">
    <property type="entry name" value="Gibberellin 20 oxidase 2"/>
    <property type="match status" value="1"/>
</dbReference>
<dbReference type="InterPro" id="IPR044861">
    <property type="entry name" value="IPNS-like_FE2OG_OXY"/>
</dbReference>
<evidence type="ECO:0000256" key="6">
    <source>
        <dbReference type="ARBA" id="ARBA00037909"/>
    </source>
</evidence>
<evidence type="ECO:0000256" key="1">
    <source>
        <dbReference type="ARBA" id="ARBA00001961"/>
    </source>
</evidence>
<evidence type="ECO:0000256" key="3">
    <source>
        <dbReference type="ARBA" id="ARBA00022723"/>
    </source>
</evidence>
<gene>
    <name evidence="11" type="ORF">QN277_017263</name>
</gene>
<accession>A0AAE1JNX9</accession>
<organism evidence="11 12">
    <name type="scientific">Acacia crassicarpa</name>
    <name type="common">northern wattle</name>
    <dbReference type="NCBI Taxonomy" id="499986"/>
    <lineage>
        <taxon>Eukaryota</taxon>
        <taxon>Viridiplantae</taxon>
        <taxon>Streptophyta</taxon>
        <taxon>Embryophyta</taxon>
        <taxon>Tracheophyta</taxon>
        <taxon>Spermatophyta</taxon>
        <taxon>Magnoliopsida</taxon>
        <taxon>eudicotyledons</taxon>
        <taxon>Gunneridae</taxon>
        <taxon>Pentapetalae</taxon>
        <taxon>rosids</taxon>
        <taxon>fabids</taxon>
        <taxon>Fabales</taxon>
        <taxon>Fabaceae</taxon>
        <taxon>Caesalpinioideae</taxon>
        <taxon>mimosoid clade</taxon>
        <taxon>Acacieae</taxon>
        <taxon>Acacia</taxon>
    </lineage>
</organism>
<comment type="similarity">
    <text evidence="7">Belongs to the iron/ascorbate-dependent oxidoreductase family. GA20OX subfamily.</text>
</comment>
<reference evidence="11" key="1">
    <citation type="submission" date="2023-10" db="EMBL/GenBank/DDBJ databases">
        <title>Chromosome-level genome of the transformable northern wattle, Acacia crassicarpa.</title>
        <authorList>
            <person name="Massaro I."/>
            <person name="Sinha N.R."/>
            <person name="Poethig S."/>
            <person name="Leichty A.R."/>
        </authorList>
    </citation>
    <scope>NUCLEOTIDE SEQUENCE</scope>
    <source>
        <strain evidence="11">Acra3RX</strain>
        <tissue evidence="11">Leaf</tissue>
    </source>
</reference>
<dbReference type="InterPro" id="IPR026992">
    <property type="entry name" value="DIOX_N"/>
</dbReference>
<dbReference type="Pfam" id="PF14226">
    <property type="entry name" value="DIOX_N"/>
    <property type="match status" value="1"/>
</dbReference>
<comment type="pathway">
    <text evidence="6">Plant hormone biosynthesis; gibberellin biosynthesis.</text>
</comment>
<dbReference type="Proteomes" id="UP001293593">
    <property type="component" value="Unassembled WGS sequence"/>
</dbReference>
<evidence type="ECO:0000256" key="8">
    <source>
        <dbReference type="ARBA" id="ARBA00050508"/>
    </source>
</evidence>